<dbReference type="InterPro" id="IPR004119">
    <property type="entry name" value="EcKL"/>
</dbReference>
<dbReference type="Pfam" id="PF02958">
    <property type="entry name" value="EcKL"/>
    <property type="match status" value="1"/>
</dbReference>
<dbReference type="Proteomes" id="UP001162156">
    <property type="component" value="Unassembled WGS sequence"/>
</dbReference>
<comment type="caution">
    <text evidence="1">The sequence shown here is derived from an EMBL/GenBank/DDBJ whole genome shotgun (WGS) entry which is preliminary data.</text>
</comment>
<dbReference type="AlphaFoldDB" id="A0AAV8Z170"/>
<name>A0AAV8Z170_9CUCU</name>
<dbReference type="SUPFAM" id="SSF56112">
    <property type="entry name" value="Protein kinase-like (PK-like)"/>
    <property type="match status" value="1"/>
</dbReference>
<proteinExistence type="predicted"/>
<accession>A0AAV8Z170</accession>
<dbReference type="InterPro" id="IPR011009">
    <property type="entry name" value="Kinase-like_dom_sf"/>
</dbReference>
<sequence length="243" mass="28549">MRQLAHIDLQTDIDHFDNNYCPDLCQCSEVLPSTTRSLIRASSSRWSPKNGVTTSPTNVAILDWQMCYLRSPVFDISYLFYATSSRLELEKFDELLKFYYNSFSNFLKELGSNAEEIFPYSSLKEHWRKYSLFGLIIVIMAFPMVLCDKEEVISFENLQEDQKFSDMLKFDIKEKDLYYRRLKDVAIIVSIFIPSSDLSLYFDIKGVSNLVNVRVLQTMFDDVAFSRDIDLNTHLALQWNFYR</sequence>
<dbReference type="EMBL" id="JANEYF010001757">
    <property type="protein sequence ID" value="KAJ8957797.1"/>
    <property type="molecule type" value="Genomic_DNA"/>
</dbReference>
<reference evidence="1" key="1">
    <citation type="journal article" date="2023" name="Insect Mol. Biol.">
        <title>Genome sequencing provides insights into the evolution of gene families encoding plant cell wall-degrading enzymes in longhorned beetles.</title>
        <authorList>
            <person name="Shin N.R."/>
            <person name="Okamura Y."/>
            <person name="Kirsch R."/>
            <person name="Pauchet Y."/>
        </authorList>
    </citation>
    <scope>NUCLEOTIDE SEQUENCE</scope>
    <source>
        <strain evidence="1">RBIC_L_NR</strain>
    </source>
</reference>
<evidence type="ECO:0000313" key="1">
    <source>
        <dbReference type="EMBL" id="KAJ8957797.1"/>
    </source>
</evidence>
<organism evidence="1 2">
    <name type="scientific">Rhamnusium bicolor</name>
    <dbReference type="NCBI Taxonomy" id="1586634"/>
    <lineage>
        <taxon>Eukaryota</taxon>
        <taxon>Metazoa</taxon>
        <taxon>Ecdysozoa</taxon>
        <taxon>Arthropoda</taxon>
        <taxon>Hexapoda</taxon>
        <taxon>Insecta</taxon>
        <taxon>Pterygota</taxon>
        <taxon>Neoptera</taxon>
        <taxon>Endopterygota</taxon>
        <taxon>Coleoptera</taxon>
        <taxon>Polyphaga</taxon>
        <taxon>Cucujiformia</taxon>
        <taxon>Chrysomeloidea</taxon>
        <taxon>Cerambycidae</taxon>
        <taxon>Lepturinae</taxon>
        <taxon>Rhagiini</taxon>
        <taxon>Rhamnusium</taxon>
    </lineage>
</organism>
<gene>
    <name evidence="1" type="ORF">NQ314_006472</name>
</gene>
<dbReference type="Gene3D" id="3.90.1200.10">
    <property type="match status" value="1"/>
</dbReference>
<keyword evidence="2" id="KW-1185">Reference proteome</keyword>
<protein>
    <submittedName>
        <fullName evidence="1">Uncharacterized protein</fullName>
    </submittedName>
</protein>
<dbReference type="PANTHER" id="PTHR11012:SF30">
    <property type="entry name" value="PROTEIN KINASE-LIKE DOMAIN-CONTAINING"/>
    <property type="match status" value="1"/>
</dbReference>
<evidence type="ECO:0000313" key="2">
    <source>
        <dbReference type="Proteomes" id="UP001162156"/>
    </source>
</evidence>
<dbReference type="PANTHER" id="PTHR11012">
    <property type="entry name" value="PROTEIN KINASE-LIKE DOMAIN-CONTAINING"/>
    <property type="match status" value="1"/>
</dbReference>